<organism evidence="1 2">
    <name type="scientific">Pseudomonas syringae pv. actinidiae ICMP 18807</name>
    <dbReference type="NCBI Taxonomy" id="1194404"/>
    <lineage>
        <taxon>Bacteria</taxon>
        <taxon>Pseudomonadati</taxon>
        <taxon>Pseudomonadota</taxon>
        <taxon>Gammaproteobacteria</taxon>
        <taxon>Pseudomonadales</taxon>
        <taxon>Pseudomonadaceae</taxon>
        <taxon>Pseudomonas</taxon>
        <taxon>Pseudomonas syringae</taxon>
    </lineage>
</organism>
<proteinExistence type="predicted"/>
<protein>
    <submittedName>
        <fullName evidence="1">Uncharacterized protein</fullName>
    </submittedName>
</protein>
<evidence type="ECO:0000313" key="1">
    <source>
        <dbReference type="EMBL" id="EPN34568.1"/>
    </source>
</evidence>
<evidence type="ECO:0000313" key="2">
    <source>
        <dbReference type="Proteomes" id="UP000015729"/>
    </source>
</evidence>
<feature type="non-terminal residue" evidence="1">
    <location>
        <position position="1"/>
    </location>
</feature>
<accession>S6SYW9</accession>
<dbReference type="PATRIC" id="fig|1194404.4.peg.7208"/>
<dbReference type="AlphaFoldDB" id="S6SYW9"/>
<gene>
    <name evidence="1" type="ORF">A244_35098</name>
</gene>
<reference evidence="1 2" key="1">
    <citation type="journal article" date="2013" name="PLoS Pathog.">
        <title>Genomic analysis of the Kiwifruit pathogen Pseudomonas syringae pv. actinidiae provides insight into the origins of an emergent plant disease.</title>
        <authorList>
            <person name="McCann H.C."/>
            <person name="Rikkerink E.H."/>
            <person name="Bertels F."/>
            <person name="Fiers M."/>
            <person name="Lu A."/>
            <person name="Rees-George J."/>
            <person name="Andersen M.T."/>
            <person name="Gleave A.P."/>
            <person name="Haubold B."/>
            <person name="Wohlers M.W."/>
            <person name="Guttman D.S."/>
            <person name="Wang P.W."/>
            <person name="Straub C."/>
            <person name="Vanneste J.L."/>
            <person name="Rainey P.B."/>
            <person name="Templeton M.D."/>
        </authorList>
    </citation>
    <scope>NUCLEOTIDE SEQUENCE [LARGE SCALE GENOMIC DNA]</scope>
    <source>
        <strain evidence="1 2">ICMP 18807</strain>
    </source>
</reference>
<name>S6SYW9_PSESF</name>
<comment type="caution">
    <text evidence="1">The sequence shown here is derived from an EMBL/GenBank/DDBJ whole genome shotgun (WGS) entry which is preliminary data.</text>
</comment>
<dbReference type="Proteomes" id="UP000015729">
    <property type="component" value="Unassembled WGS sequence"/>
</dbReference>
<sequence length="145" mass="14818">NLGSPLSFAPLFEQRTTGDGLPPVGNIFITNRALAPSFIAQVFDSSSVGGPGSGFLGFNSGEGSVFGTSTLATLFSREAATDTSTSGAFNGRTGNGLQDSSQSIQAGFGALTLGQQLQQITDNEQEKLRALAWALGEVGVSEAQA</sequence>
<dbReference type="EMBL" id="AOKG01002424">
    <property type="protein sequence ID" value="EPN34568.1"/>
    <property type="molecule type" value="Genomic_DNA"/>
</dbReference>